<comment type="caution">
    <text evidence="1">The sequence shown here is derived from an EMBL/GenBank/DDBJ whole genome shotgun (WGS) entry which is preliminary data.</text>
</comment>
<dbReference type="EMBL" id="CM027684">
    <property type="protein sequence ID" value="KAG0528915.1"/>
    <property type="molecule type" value="Genomic_DNA"/>
</dbReference>
<gene>
    <name evidence="1" type="ORF">BDA96_05G053300</name>
</gene>
<reference evidence="1" key="2">
    <citation type="submission" date="2020-10" db="EMBL/GenBank/DDBJ databases">
        <authorList>
            <person name="Cooper E.A."/>
            <person name="Brenton Z.W."/>
            <person name="Flinn B.S."/>
            <person name="Jenkins J."/>
            <person name="Shu S."/>
            <person name="Flowers D."/>
            <person name="Luo F."/>
            <person name="Wang Y."/>
            <person name="Xia P."/>
            <person name="Barry K."/>
            <person name="Daum C."/>
            <person name="Lipzen A."/>
            <person name="Yoshinaga Y."/>
            <person name="Schmutz J."/>
            <person name="Saski C."/>
            <person name="Vermerris W."/>
            <person name="Kresovich S."/>
        </authorList>
    </citation>
    <scope>NUCLEOTIDE SEQUENCE</scope>
</reference>
<sequence>MVKLPAATVENQQSNCVCGSPELDSEKRQGYMRLQPYILFT</sequence>
<organism evidence="1 2">
    <name type="scientific">Sorghum bicolor</name>
    <name type="common">Sorghum</name>
    <name type="synonym">Sorghum vulgare</name>
    <dbReference type="NCBI Taxonomy" id="4558"/>
    <lineage>
        <taxon>Eukaryota</taxon>
        <taxon>Viridiplantae</taxon>
        <taxon>Streptophyta</taxon>
        <taxon>Embryophyta</taxon>
        <taxon>Tracheophyta</taxon>
        <taxon>Spermatophyta</taxon>
        <taxon>Magnoliopsida</taxon>
        <taxon>Liliopsida</taxon>
        <taxon>Poales</taxon>
        <taxon>Poaceae</taxon>
        <taxon>PACMAD clade</taxon>
        <taxon>Panicoideae</taxon>
        <taxon>Andropogonodae</taxon>
        <taxon>Andropogoneae</taxon>
        <taxon>Sorghinae</taxon>
        <taxon>Sorghum</taxon>
    </lineage>
</organism>
<dbReference type="AlphaFoldDB" id="A0A921QXY9"/>
<proteinExistence type="predicted"/>
<accession>A0A921QXY9</accession>
<evidence type="ECO:0000313" key="2">
    <source>
        <dbReference type="Proteomes" id="UP000807115"/>
    </source>
</evidence>
<name>A0A921QXY9_SORBI</name>
<reference evidence="1" key="1">
    <citation type="journal article" date="2019" name="BMC Genomics">
        <title>A new reference genome for Sorghum bicolor reveals high levels of sequence similarity between sweet and grain genotypes: implications for the genetics of sugar metabolism.</title>
        <authorList>
            <person name="Cooper E.A."/>
            <person name="Brenton Z.W."/>
            <person name="Flinn B.S."/>
            <person name="Jenkins J."/>
            <person name="Shu S."/>
            <person name="Flowers D."/>
            <person name="Luo F."/>
            <person name="Wang Y."/>
            <person name="Xia P."/>
            <person name="Barry K."/>
            <person name="Daum C."/>
            <person name="Lipzen A."/>
            <person name="Yoshinaga Y."/>
            <person name="Schmutz J."/>
            <person name="Saski C."/>
            <person name="Vermerris W."/>
            <person name="Kresovich S."/>
        </authorList>
    </citation>
    <scope>NUCLEOTIDE SEQUENCE</scope>
</reference>
<dbReference type="Proteomes" id="UP000807115">
    <property type="component" value="Chromosome 5"/>
</dbReference>
<evidence type="ECO:0000313" key="1">
    <source>
        <dbReference type="EMBL" id="KAG0528915.1"/>
    </source>
</evidence>
<protein>
    <submittedName>
        <fullName evidence="1">Uncharacterized protein</fullName>
    </submittedName>
</protein>